<name>A0A929QT50_ABIDE</name>
<feature type="domain" description="Baseplate protein J-like barrel" evidence="1">
    <location>
        <begin position="89"/>
        <end position="178"/>
    </location>
</feature>
<dbReference type="EMBL" id="JABZFV010000001">
    <property type="protein sequence ID" value="MBF0934102.1"/>
    <property type="molecule type" value="Genomic_DNA"/>
</dbReference>
<proteinExistence type="predicted"/>
<dbReference type="Pfam" id="PF04865">
    <property type="entry name" value="Baseplate_J"/>
    <property type="match status" value="1"/>
</dbReference>
<organism evidence="3 4">
    <name type="scientific">Abiotrophia defectiva</name>
    <name type="common">Streptococcus defectivus</name>
    <dbReference type="NCBI Taxonomy" id="46125"/>
    <lineage>
        <taxon>Bacteria</taxon>
        <taxon>Bacillati</taxon>
        <taxon>Bacillota</taxon>
        <taxon>Bacilli</taxon>
        <taxon>Lactobacillales</taxon>
        <taxon>Aerococcaceae</taxon>
        <taxon>Abiotrophia</taxon>
    </lineage>
</organism>
<dbReference type="Pfam" id="PF26079">
    <property type="entry name" value="Baseplate_J_C"/>
    <property type="match status" value="1"/>
</dbReference>
<gene>
    <name evidence="3" type="ORF">HXK00_00480</name>
</gene>
<evidence type="ECO:0000259" key="1">
    <source>
        <dbReference type="Pfam" id="PF04865"/>
    </source>
</evidence>
<dbReference type="InterPro" id="IPR058530">
    <property type="entry name" value="Baseplate_J-like_C"/>
</dbReference>
<reference evidence="3" key="1">
    <citation type="submission" date="2020-04" db="EMBL/GenBank/DDBJ databases">
        <title>Deep metagenomics examines the oral microbiome during advanced dental caries in children, revealing novel taxa and co-occurrences with host molecules.</title>
        <authorList>
            <person name="Baker J.L."/>
            <person name="Morton J.T."/>
            <person name="Dinis M."/>
            <person name="Alvarez R."/>
            <person name="Tran N.C."/>
            <person name="Knight R."/>
            <person name="Edlund A."/>
        </authorList>
    </citation>
    <scope>NUCLEOTIDE SEQUENCE</scope>
    <source>
        <strain evidence="3">JCVI_23_bin.16</strain>
    </source>
</reference>
<dbReference type="InterPro" id="IPR006949">
    <property type="entry name" value="Barrel_Baseplate_J-like"/>
</dbReference>
<sequence length="581" mass="64429">MVAQTPDTVSKNIRDKLSVTAPGLSMEIGTVERKIVDACAEAISEATVSQYYNGSLLDIETKGGAELEQILGIFGFGRLQGRRATGVVRVSTSTPAAQDISIQKNTPFSVPRKGPNNTDLTFVTTQPGTILKGGYQIDIPVECTIVGTIGNVSPGSISTLTSVLGAVGVQNVTAMTGGVDPETDDELRARFRATFLRNIAGTEDFYRAMCLQNKNVSQVAIYGPTKKFHTQVVVNENTTNILVPSDVKYVWPDSEFIYKDFGLSTEKFFTKNTDYQFTYSTRPTFAPINRADLKNGEIVDVEFEYTSAASRNDPEKGLTNKVDIYVNGVDPVLVKEKTYLASTTFSSNQNHDLYYQKFLREGTNTPPSPTNRFTQLGSAPVVSFPDKIQIKNVVYEKGTHYFVVRAKNDPLAGSERERFGIEWLPTGPASFVDLEFQFTYNRVPELLNAQLKQSKQITTDVLVKQADYRYLDVHLSLEYNRGYAIQQVNNAVVNAIRSYISGVGFGGWIEISDIIMVAHQVPGVDNVWLTKQSENSAKYGIADWRNTSRSQSFGLWEEDFKIGDSQIPVLLNVVFSRKANR</sequence>
<dbReference type="Proteomes" id="UP000757900">
    <property type="component" value="Unassembled WGS sequence"/>
</dbReference>
<accession>A0A929QT50</accession>
<feature type="domain" description="Baseplate J-like C-terminal" evidence="2">
    <location>
        <begin position="472"/>
        <end position="542"/>
    </location>
</feature>
<evidence type="ECO:0000259" key="2">
    <source>
        <dbReference type="Pfam" id="PF26079"/>
    </source>
</evidence>
<protein>
    <submittedName>
        <fullName evidence="3">Baseplate J/gp47 family protein</fullName>
    </submittedName>
</protein>
<evidence type="ECO:0000313" key="4">
    <source>
        <dbReference type="Proteomes" id="UP000757900"/>
    </source>
</evidence>
<dbReference type="AlphaFoldDB" id="A0A929QT50"/>
<comment type="caution">
    <text evidence="3">The sequence shown here is derived from an EMBL/GenBank/DDBJ whole genome shotgun (WGS) entry which is preliminary data.</text>
</comment>
<evidence type="ECO:0000313" key="3">
    <source>
        <dbReference type="EMBL" id="MBF0934102.1"/>
    </source>
</evidence>